<keyword evidence="1" id="KW-0812">Transmembrane</keyword>
<dbReference type="EMBL" id="JAVDQH010000001">
    <property type="protein sequence ID" value="MDR6242518.1"/>
    <property type="molecule type" value="Genomic_DNA"/>
</dbReference>
<sequence length="209" mass="23394">MRYLLLIVWLAFIGYAIFFTPDTGGSDPYLRSLVTLQSKEPSLMAMFSLLGLFPLAYACLLLRSDDRRVPAWPFVIGSFALGAFALLPYFILTASGRLAEHRRSVRTVPSIRRSTEGAATHWILLLVTVAVIAYGWIGGNRAAYAEAFQTSSFVHTMTIDFVVLTLLSVYAISRDARVNRQPAGIMWLGLIPVIGLLFYVWRTREKVRA</sequence>
<feature type="transmembrane region" description="Helical" evidence="1">
    <location>
        <begin position="42"/>
        <end position="62"/>
    </location>
</feature>
<keyword evidence="3" id="KW-1185">Reference proteome</keyword>
<keyword evidence="1" id="KW-1133">Transmembrane helix</keyword>
<proteinExistence type="predicted"/>
<feature type="transmembrane region" description="Helical" evidence="1">
    <location>
        <begin position="184"/>
        <end position="201"/>
    </location>
</feature>
<name>A0ABU1ITG9_9BACL</name>
<dbReference type="Proteomes" id="UP001185028">
    <property type="component" value="Unassembled WGS sequence"/>
</dbReference>
<dbReference type="PANTHER" id="PTHR36009">
    <property type="match status" value="1"/>
</dbReference>
<feature type="transmembrane region" description="Helical" evidence="1">
    <location>
        <begin position="74"/>
        <end position="99"/>
    </location>
</feature>
<organism evidence="2 3">
    <name type="scientific">Paenibacillus hunanensis</name>
    <dbReference type="NCBI Taxonomy" id="539262"/>
    <lineage>
        <taxon>Bacteria</taxon>
        <taxon>Bacillati</taxon>
        <taxon>Bacillota</taxon>
        <taxon>Bacilli</taxon>
        <taxon>Bacillales</taxon>
        <taxon>Paenibacillaceae</taxon>
        <taxon>Paenibacillus</taxon>
    </lineage>
</organism>
<feature type="transmembrane region" description="Helical" evidence="1">
    <location>
        <begin position="151"/>
        <end position="172"/>
    </location>
</feature>
<comment type="caution">
    <text evidence="2">The sequence shown here is derived from an EMBL/GenBank/DDBJ whole genome shotgun (WGS) entry which is preliminary data.</text>
</comment>
<accession>A0ABU1ITG9</accession>
<evidence type="ECO:0000313" key="3">
    <source>
        <dbReference type="Proteomes" id="UP001185028"/>
    </source>
</evidence>
<reference evidence="2 3" key="1">
    <citation type="submission" date="2023-07" db="EMBL/GenBank/DDBJ databases">
        <title>Genomic Encyclopedia of Type Strains, Phase IV (KMG-IV): sequencing the most valuable type-strain genomes for metagenomic binning, comparative biology and taxonomic classification.</title>
        <authorList>
            <person name="Goeker M."/>
        </authorList>
    </citation>
    <scope>NUCLEOTIDE SEQUENCE [LARGE SCALE GENOMIC DNA]</scope>
    <source>
        <strain evidence="2 3">DSM 22170</strain>
    </source>
</reference>
<dbReference type="PANTHER" id="PTHR36009:SF3">
    <property type="entry name" value="TRANSMEMBRANE PROTEIN"/>
    <property type="match status" value="1"/>
</dbReference>
<keyword evidence="1" id="KW-0472">Membrane</keyword>
<feature type="transmembrane region" description="Helical" evidence="1">
    <location>
        <begin position="119"/>
        <end position="139"/>
    </location>
</feature>
<protein>
    <recommendedName>
        <fullName evidence="4">DUF2834 domain-containing protein</fullName>
    </recommendedName>
</protein>
<gene>
    <name evidence="2" type="ORF">JOC58_000402</name>
</gene>
<evidence type="ECO:0008006" key="4">
    <source>
        <dbReference type="Google" id="ProtNLM"/>
    </source>
</evidence>
<evidence type="ECO:0000256" key="1">
    <source>
        <dbReference type="SAM" id="Phobius"/>
    </source>
</evidence>
<evidence type="ECO:0000313" key="2">
    <source>
        <dbReference type="EMBL" id="MDR6242518.1"/>
    </source>
</evidence>
<dbReference type="RefSeq" id="WP_188774968.1">
    <property type="nucleotide sequence ID" value="NZ_BMMB01000003.1"/>
</dbReference>